<feature type="compositionally biased region" description="Low complexity" evidence="6">
    <location>
        <begin position="467"/>
        <end position="481"/>
    </location>
</feature>
<feature type="transmembrane region" description="Helical" evidence="7">
    <location>
        <begin position="89"/>
        <end position="107"/>
    </location>
</feature>
<feature type="transmembrane region" description="Helical" evidence="7">
    <location>
        <begin position="113"/>
        <end position="131"/>
    </location>
</feature>
<feature type="compositionally biased region" description="Gly residues" evidence="6">
    <location>
        <begin position="1"/>
        <end position="11"/>
    </location>
</feature>
<feature type="region of interest" description="Disordered" evidence="6">
    <location>
        <begin position="1"/>
        <end position="88"/>
    </location>
</feature>
<feature type="transmembrane region" description="Helical" evidence="7">
    <location>
        <begin position="380"/>
        <end position="406"/>
    </location>
</feature>
<feature type="transmembrane region" description="Helical" evidence="7">
    <location>
        <begin position="225"/>
        <end position="244"/>
    </location>
</feature>
<feature type="transmembrane region" description="Helical" evidence="7">
    <location>
        <begin position="143"/>
        <end position="168"/>
    </location>
</feature>
<proteinExistence type="inferred from homology"/>
<feature type="transmembrane region" description="Helical" evidence="7">
    <location>
        <begin position="277"/>
        <end position="310"/>
    </location>
</feature>
<dbReference type="InterPro" id="IPR002549">
    <property type="entry name" value="AI-2E-like"/>
</dbReference>
<keyword evidence="4 7" id="KW-1133">Transmembrane helix</keyword>
<dbReference type="GO" id="GO:0055085">
    <property type="term" value="P:transmembrane transport"/>
    <property type="evidence" value="ECO:0007669"/>
    <property type="project" value="TreeGrafter"/>
</dbReference>
<evidence type="ECO:0000256" key="2">
    <source>
        <dbReference type="ARBA" id="ARBA00009773"/>
    </source>
</evidence>
<dbReference type="GO" id="GO:0016020">
    <property type="term" value="C:membrane"/>
    <property type="evidence" value="ECO:0007669"/>
    <property type="project" value="UniProtKB-SubCell"/>
</dbReference>
<evidence type="ECO:0000256" key="5">
    <source>
        <dbReference type="ARBA" id="ARBA00023136"/>
    </source>
</evidence>
<gene>
    <name evidence="8" type="ORF">CYJ76_08155</name>
</gene>
<evidence type="ECO:0000256" key="3">
    <source>
        <dbReference type="ARBA" id="ARBA00022692"/>
    </source>
</evidence>
<comment type="similarity">
    <text evidence="2">Belongs to the autoinducer-2 exporter (AI-2E) (TC 2.A.86) family.</text>
</comment>
<organism evidence="8 9">
    <name type="scientific">Kytococcus schroeteri</name>
    <dbReference type="NCBI Taxonomy" id="138300"/>
    <lineage>
        <taxon>Bacteria</taxon>
        <taxon>Bacillati</taxon>
        <taxon>Actinomycetota</taxon>
        <taxon>Actinomycetes</taxon>
        <taxon>Micrococcales</taxon>
        <taxon>Kytococcaceae</taxon>
        <taxon>Kytococcus</taxon>
    </lineage>
</organism>
<evidence type="ECO:0000313" key="9">
    <source>
        <dbReference type="Proteomes" id="UP000234206"/>
    </source>
</evidence>
<evidence type="ECO:0000256" key="6">
    <source>
        <dbReference type="SAM" id="MobiDB-lite"/>
    </source>
</evidence>
<dbReference type="AlphaFoldDB" id="A0A2I1P9W3"/>
<evidence type="ECO:0000256" key="4">
    <source>
        <dbReference type="ARBA" id="ARBA00022989"/>
    </source>
</evidence>
<dbReference type="Pfam" id="PF01594">
    <property type="entry name" value="AI-2E_transport"/>
    <property type="match status" value="1"/>
</dbReference>
<feature type="transmembrane region" description="Helical" evidence="7">
    <location>
        <begin position="316"/>
        <end position="335"/>
    </location>
</feature>
<evidence type="ECO:0000256" key="1">
    <source>
        <dbReference type="ARBA" id="ARBA00004141"/>
    </source>
</evidence>
<dbReference type="OrthoDB" id="9799225at2"/>
<evidence type="ECO:0000313" key="8">
    <source>
        <dbReference type="EMBL" id="PKZ41381.1"/>
    </source>
</evidence>
<dbReference type="EMBL" id="PKIZ01000014">
    <property type="protein sequence ID" value="PKZ41381.1"/>
    <property type="molecule type" value="Genomic_DNA"/>
</dbReference>
<accession>A0A2I1P9W3</accession>
<feature type="transmembrane region" description="Helical" evidence="7">
    <location>
        <begin position="342"/>
        <end position="360"/>
    </location>
</feature>
<dbReference type="PANTHER" id="PTHR21716:SF64">
    <property type="entry name" value="AI-2 TRANSPORT PROTEIN TQSA"/>
    <property type="match status" value="1"/>
</dbReference>
<feature type="compositionally biased region" description="Low complexity" evidence="6">
    <location>
        <begin position="35"/>
        <end position="58"/>
    </location>
</feature>
<dbReference type="Proteomes" id="UP000234206">
    <property type="component" value="Unassembled WGS sequence"/>
</dbReference>
<dbReference type="PANTHER" id="PTHR21716">
    <property type="entry name" value="TRANSMEMBRANE PROTEIN"/>
    <property type="match status" value="1"/>
</dbReference>
<feature type="region of interest" description="Disordered" evidence="6">
    <location>
        <begin position="423"/>
        <end position="491"/>
    </location>
</feature>
<evidence type="ECO:0000256" key="7">
    <source>
        <dbReference type="SAM" id="Phobius"/>
    </source>
</evidence>
<keyword evidence="3 7" id="KW-0812">Transmembrane</keyword>
<comment type="caution">
    <text evidence="8">The sequence shown here is derived from an EMBL/GenBank/DDBJ whole genome shotgun (WGS) entry which is preliminary data.</text>
</comment>
<feature type="compositionally biased region" description="Basic and acidic residues" evidence="6">
    <location>
        <begin position="434"/>
        <end position="448"/>
    </location>
</feature>
<protein>
    <submittedName>
        <fullName evidence="8">AI-2E family transporter</fullName>
    </submittedName>
</protein>
<keyword evidence="9" id="KW-1185">Reference proteome</keyword>
<feature type="compositionally biased region" description="Basic and acidic residues" evidence="6">
    <location>
        <begin position="482"/>
        <end position="491"/>
    </location>
</feature>
<sequence>MGQGVGLGGPQHHGRVVTHPDDDGDELGGDEGGHAAIPARGPAGQAPRPPATTRAGSASLRTLDPVSTDTTPARTATPERRPGTGVGHGPVPALVGLAALVVLGVGIRSQASLLGPMFLALTLVITAYPMVTWLRRHKVPGWLATLASLVTIYAVLVAIAWSMVWSVLRLVEVMPEYLEQGQDLYRQTIQQLATFGVDEAQLKEMTSKIEPGQVAGVVQGVAGQLSSGLSLLTLLAIGLIFLVLDTGSMPDRMRVIARERPEAAEALGDFARRVRSYWVVTTVFGLLVALVDVGFLWLMGIPLAITWGVFSFVTNYIPNVGFVLGLVPPALIALLEKGPMAAVIVAVGYWVINFVFQTIIQPRVTGDMVGLNATVIFVSLILWAYLLGPLGALVAVPATILVKAALIDHVPGNRWMAALVGENPRPEEQDEDTPDSRDTDHLHDHEGEPVTSTQGRSGLEGERTPEGAAAGSARSAAPAADGAHRVEDERG</sequence>
<name>A0A2I1P9W3_9MICO</name>
<reference evidence="8 9" key="1">
    <citation type="submission" date="2017-12" db="EMBL/GenBank/DDBJ databases">
        <title>Phylogenetic diversity of female urinary microbiome.</title>
        <authorList>
            <person name="Thomas-White K."/>
            <person name="Wolfe A.J."/>
        </authorList>
    </citation>
    <scope>NUCLEOTIDE SEQUENCE [LARGE SCALE GENOMIC DNA]</scope>
    <source>
        <strain evidence="8 9">UMB1298</strain>
    </source>
</reference>
<keyword evidence="5 7" id="KW-0472">Membrane</keyword>
<comment type="subcellular location">
    <subcellularLocation>
        <location evidence="1">Membrane</location>
        <topology evidence="1">Multi-pass membrane protein</topology>
    </subcellularLocation>
</comment>